<comment type="caution">
    <text evidence="2">The sequence shown here is derived from an EMBL/GenBank/DDBJ whole genome shotgun (WGS) entry which is preliminary data.</text>
</comment>
<feature type="domain" description="Polysaccharide pyruvyl transferase" evidence="1">
    <location>
        <begin position="38"/>
        <end position="306"/>
    </location>
</feature>
<dbReference type="Pfam" id="PF04230">
    <property type="entry name" value="PS_pyruv_trans"/>
    <property type="match status" value="1"/>
</dbReference>
<dbReference type="Proteomes" id="UP001589767">
    <property type="component" value="Unassembled WGS sequence"/>
</dbReference>
<dbReference type="RefSeq" id="WP_382367721.1">
    <property type="nucleotide sequence ID" value="NZ_JBHLWB010000001.1"/>
</dbReference>
<evidence type="ECO:0000259" key="1">
    <source>
        <dbReference type="Pfam" id="PF04230"/>
    </source>
</evidence>
<evidence type="ECO:0000313" key="2">
    <source>
        <dbReference type="EMBL" id="MFC0308199.1"/>
    </source>
</evidence>
<name>A0ABV6GYK1_9PAST</name>
<evidence type="ECO:0000313" key="3">
    <source>
        <dbReference type="Proteomes" id="UP001589767"/>
    </source>
</evidence>
<dbReference type="GO" id="GO:0016740">
    <property type="term" value="F:transferase activity"/>
    <property type="evidence" value="ECO:0007669"/>
    <property type="project" value="UniProtKB-KW"/>
</dbReference>
<organism evidence="2 3">
    <name type="scientific">Gallibacterium trehalosifermentans</name>
    <dbReference type="NCBI Taxonomy" id="516935"/>
    <lineage>
        <taxon>Bacteria</taxon>
        <taxon>Pseudomonadati</taxon>
        <taxon>Pseudomonadota</taxon>
        <taxon>Gammaproteobacteria</taxon>
        <taxon>Pasteurellales</taxon>
        <taxon>Pasteurellaceae</taxon>
        <taxon>Gallibacterium</taxon>
    </lineage>
</organism>
<reference evidence="2 3" key="1">
    <citation type="submission" date="2024-09" db="EMBL/GenBank/DDBJ databases">
        <authorList>
            <person name="Sun Q."/>
            <person name="Mori K."/>
        </authorList>
    </citation>
    <scope>NUCLEOTIDE SEQUENCE [LARGE SCALE GENOMIC DNA]</scope>
    <source>
        <strain evidence="2 3">CCM 7539</strain>
    </source>
</reference>
<dbReference type="InterPro" id="IPR007345">
    <property type="entry name" value="Polysacch_pyruvyl_Trfase"/>
</dbReference>
<accession>A0ABV6GYK1</accession>
<proteinExistence type="predicted"/>
<gene>
    <name evidence="2" type="ORF">ACFFHK_00550</name>
</gene>
<keyword evidence="3" id="KW-1185">Reference proteome</keyword>
<keyword evidence="2" id="KW-0808">Transferase</keyword>
<sequence>MINPNRQQLSRLSEIIYDRLDPLIDNDYVLLDIPDHKNIGDQAIWAGEMAYLARLPYKLKYAAPYYNVDLKKIEKDDIILFHGGGNFGDVWDVCQKLRENVIMQCPNNKIIVFPQTVYYQSQQALEKSAEIFNAHGNVTICARDQVSYGLLNKYFTKCQILLLPDMAFCLNFDSFITEEKTGKTLFVKRTDKELNTAADYHEVAELENVTTSDWPTFEPEFKQLIKYNPNFTNFFFREFLFRVANRLPIFMPLYVQPLEKIENRHDFYMELGINFLNRFDQIYTTRLHCFILGILLGKTVYIYDNSYGKNASFYQTWLQDFNQCHLLNESTK</sequence>
<protein>
    <submittedName>
        <fullName evidence="2">Polysaccharide pyruvyl transferase family protein</fullName>
    </submittedName>
</protein>
<dbReference type="EMBL" id="JBHLWB010000001">
    <property type="protein sequence ID" value="MFC0308199.1"/>
    <property type="molecule type" value="Genomic_DNA"/>
</dbReference>